<accession>A0A538UCG2</accession>
<sequence length="197" mass="21161">MRTLLFAVLALGVCAASPPRLMRGTDHFRLGMSRGQVDSVVAARGLAILSNGTAYLVCASDDPAAEYEQYSFFSTPHGLNLLWKVTIGYRLEATADDYAAVRGQLTALLGAPDADSWNAGHALGADGSRPPAPAAERAVWADPLTSIQLGARWSEAPDPRADRMLVTWVDRRIQRLVDARTKKDKPPPPKDPGGSQP</sequence>
<reference evidence="2 3" key="1">
    <citation type="journal article" date="2019" name="Nat. Microbiol.">
        <title>Mediterranean grassland soil C-N compound turnover is dependent on rainfall and depth, and is mediated by genomically divergent microorganisms.</title>
        <authorList>
            <person name="Diamond S."/>
            <person name="Andeer P.F."/>
            <person name="Li Z."/>
            <person name="Crits-Christoph A."/>
            <person name="Burstein D."/>
            <person name="Anantharaman K."/>
            <person name="Lane K.R."/>
            <person name="Thomas B.C."/>
            <person name="Pan C."/>
            <person name="Northen T.R."/>
            <person name="Banfield J.F."/>
        </authorList>
    </citation>
    <scope>NUCLEOTIDE SEQUENCE [LARGE SCALE GENOMIC DNA]</scope>
    <source>
        <strain evidence="2">WS_11</strain>
    </source>
</reference>
<protein>
    <submittedName>
        <fullName evidence="2">Uncharacterized protein</fullName>
    </submittedName>
</protein>
<dbReference type="EMBL" id="VBPB01000058">
    <property type="protein sequence ID" value="TMQ73586.1"/>
    <property type="molecule type" value="Genomic_DNA"/>
</dbReference>
<evidence type="ECO:0000313" key="3">
    <source>
        <dbReference type="Proteomes" id="UP000319771"/>
    </source>
</evidence>
<feature type="region of interest" description="Disordered" evidence="1">
    <location>
        <begin position="176"/>
        <end position="197"/>
    </location>
</feature>
<evidence type="ECO:0000313" key="2">
    <source>
        <dbReference type="EMBL" id="TMQ73586.1"/>
    </source>
</evidence>
<evidence type="ECO:0000256" key="1">
    <source>
        <dbReference type="SAM" id="MobiDB-lite"/>
    </source>
</evidence>
<dbReference type="Proteomes" id="UP000319771">
    <property type="component" value="Unassembled WGS sequence"/>
</dbReference>
<proteinExistence type="predicted"/>
<gene>
    <name evidence="2" type="ORF">E6K81_04010</name>
</gene>
<organism evidence="2 3">
    <name type="scientific">Eiseniibacteriota bacterium</name>
    <dbReference type="NCBI Taxonomy" id="2212470"/>
    <lineage>
        <taxon>Bacteria</taxon>
        <taxon>Candidatus Eiseniibacteriota</taxon>
    </lineage>
</organism>
<name>A0A538UCG2_UNCEI</name>
<dbReference type="AlphaFoldDB" id="A0A538UCG2"/>
<feature type="compositionally biased region" description="Basic and acidic residues" evidence="1">
    <location>
        <begin position="176"/>
        <end position="188"/>
    </location>
</feature>
<comment type="caution">
    <text evidence="2">The sequence shown here is derived from an EMBL/GenBank/DDBJ whole genome shotgun (WGS) entry which is preliminary data.</text>
</comment>